<feature type="domain" description="C-type lectin" evidence="2">
    <location>
        <begin position="30"/>
        <end position="138"/>
    </location>
</feature>
<dbReference type="InterPro" id="IPR016187">
    <property type="entry name" value="CTDL_fold"/>
</dbReference>
<dbReference type="Pfam" id="PF00059">
    <property type="entry name" value="Lectin_C"/>
    <property type="match status" value="1"/>
</dbReference>
<organism evidence="3 4">
    <name type="scientific">Pleuronectes platessa</name>
    <name type="common">European plaice</name>
    <dbReference type="NCBI Taxonomy" id="8262"/>
    <lineage>
        <taxon>Eukaryota</taxon>
        <taxon>Metazoa</taxon>
        <taxon>Chordata</taxon>
        <taxon>Craniata</taxon>
        <taxon>Vertebrata</taxon>
        <taxon>Euteleostomi</taxon>
        <taxon>Actinopterygii</taxon>
        <taxon>Neopterygii</taxon>
        <taxon>Teleostei</taxon>
        <taxon>Neoteleostei</taxon>
        <taxon>Acanthomorphata</taxon>
        <taxon>Carangaria</taxon>
        <taxon>Pleuronectiformes</taxon>
        <taxon>Pleuronectoidei</taxon>
        <taxon>Pleuronectidae</taxon>
        <taxon>Pleuronectes</taxon>
    </lineage>
</organism>
<dbReference type="SUPFAM" id="SSF49265">
    <property type="entry name" value="Fibronectin type III"/>
    <property type="match status" value="1"/>
</dbReference>
<keyword evidence="1" id="KW-0732">Signal</keyword>
<protein>
    <recommendedName>
        <fullName evidence="2">C-type lectin domain-containing protein</fullName>
    </recommendedName>
</protein>
<dbReference type="EMBL" id="CADEAL010004231">
    <property type="protein sequence ID" value="CAB1454903.1"/>
    <property type="molecule type" value="Genomic_DNA"/>
</dbReference>
<dbReference type="Gene3D" id="3.10.100.10">
    <property type="entry name" value="Mannose-Binding Protein A, subunit A"/>
    <property type="match status" value="1"/>
</dbReference>
<feature type="signal peptide" evidence="1">
    <location>
        <begin position="1"/>
        <end position="24"/>
    </location>
</feature>
<evidence type="ECO:0000259" key="2">
    <source>
        <dbReference type="PROSITE" id="PS50041"/>
    </source>
</evidence>
<dbReference type="InterPro" id="IPR001304">
    <property type="entry name" value="C-type_lectin-like"/>
</dbReference>
<dbReference type="PROSITE" id="PS50041">
    <property type="entry name" value="C_TYPE_LECTIN_2"/>
    <property type="match status" value="1"/>
</dbReference>
<dbReference type="PANTHER" id="PTHR45784:SF5">
    <property type="entry name" value="C-TYPE LECTIN DOMAIN FAMILY 20 MEMBER A-RELATED"/>
    <property type="match status" value="1"/>
</dbReference>
<evidence type="ECO:0000313" key="3">
    <source>
        <dbReference type="EMBL" id="CAB1454903.1"/>
    </source>
</evidence>
<evidence type="ECO:0000256" key="1">
    <source>
        <dbReference type="SAM" id="SignalP"/>
    </source>
</evidence>
<dbReference type="CDD" id="cd00037">
    <property type="entry name" value="CLECT"/>
    <property type="match status" value="1"/>
</dbReference>
<dbReference type="SUPFAM" id="SSF56436">
    <property type="entry name" value="C-type lectin-like"/>
    <property type="match status" value="1"/>
</dbReference>
<comment type="caution">
    <text evidence="3">The sequence shown here is derived from an EMBL/GenBank/DDBJ whole genome shotgun (WGS) entry which is preliminary data.</text>
</comment>
<sequence length="310" mass="35204">MFACEMQILLRLAVLVVFLVVAVAQIPSPHFLFQRHMSWSKAREFCQLHYVDLAVLNTEEQYFAVLNATLASKVSFWLGLRRQSSLSNWTWVNGEELKYTHWYRRNYRSLCASMESMLDKDKKMLARFCDEPHMFVCQGPVAPQTVKAASVGNGQLNLSWNISAFMQMTPHRYNVTTCTSTCDTVLHSYTNGSAFMSVNISSLTSAPETFIQVAAFLVRPDAVTGGERILQSDPTTLHYETADSTKQHNVIPLILKLLQIVSLVPPLWILYRIIKKGFELDHDVSEELRSVESVIIDLIPEKPQELAEKG</sequence>
<name>A0A9N7Z450_PLEPL</name>
<dbReference type="SMART" id="SM00034">
    <property type="entry name" value="CLECT"/>
    <property type="match status" value="1"/>
</dbReference>
<gene>
    <name evidence="3" type="ORF">PLEPLA_LOCUS42670</name>
</gene>
<dbReference type="PANTHER" id="PTHR45784">
    <property type="entry name" value="C-TYPE LECTIN DOMAIN FAMILY 20 MEMBER A-RELATED"/>
    <property type="match status" value="1"/>
</dbReference>
<dbReference type="AlphaFoldDB" id="A0A9N7Z450"/>
<reference evidence="3" key="1">
    <citation type="submission" date="2020-03" db="EMBL/GenBank/DDBJ databases">
        <authorList>
            <person name="Weist P."/>
        </authorList>
    </citation>
    <scope>NUCLEOTIDE SEQUENCE</scope>
</reference>
<dbReference type="InterPro" id="IPR016186">
    <property type="entry name" value="C-type_lectin-like/link_sf"/>
</dbReference>
<feature type="chain" id="PRO_5040420567" description="C-type lectin domain-containing protein" evidence="1">
    <location>
        <begin position="25"/>
        <end position="310"/>
    </location>
</feature>
<keyword evidence="4" id="KW-1185">Reference proteome</keyword>
<proteinExistence type="predicted"/>
<evidence type="ECO:0000313" key="4">
    <source>
        <dbReference type="Proteomes" id="UP001153269"/>
    </source>
</evidence>
<accession>A0A9N7Z450</accession>
<dbReference type="InterPro" id="IPR036116">
    <property type="entry name" value="FN3_sf"/>
</dbReference>
<dbReference type="Proteomes" id="UP001153269">
    <property type="component" value="Unassembled WGS sequence"/>
</dbReference>